<feature type="compositionally biased region" description="Basic and acidic residues" evidence="1">
    <location>
        <begin position="264"/>
        <end position="281"/>
    </location>
</feature>
<evidence type="ECO:0000313" key="3">
    <source>
        <dbReference type="Proteomes" id="UP000481861"/>
    </source>
</evidence>
<dbReference type="OrthoDB" id="3795190at2759"/>
<accession>A0A7C8I130</accession>
<evidence type="ECO:0000313" key="2">
    <source>
        <dbReference type="EMBL" id="KAF2867974.1"/>
    </source>
</evidence>
<keyword evidence="3" id="KW-1185">Reference proteome</keyword>
<evidence type="ECO:0000256" key="1">
    <source>
        <dbReference type="SAM" id="MobiDB-lite"/>
    </source>
</evidence>
<sequence>MASALTFIPHQSSPLARTISPYKNPRTPPCTPAKTAKLWDEYERRAVENARVRETPCSYDQLPSPQTPGQAPTMSTAAVQHIDFRLSPSTRQKGYTRLSSSTTVAICKTCKQAITSTCGICQKCKKTIVISSPSGEATPPLSPACRNFARPSSLANITTPPHPHAQYQYQYQYQRHQHPRHASATPSELSTLYPYMSNSSTTTTSPPSVCRASVSVQNATSAWDDWDSDEEKAGLVGYWRGRRWRGSRGSLGGAPGGASASGSARRDSGATKEESVREEGGRKRRGFVRVISCGCGEDE</sequence>
<protein>
    <submittedName>
        <fullName evidence="2">Uncharacterized protein</fullName>
    </submittedName>
</protein>
<comment type="caution">
    <text evidence="2">The sequence shown here is derived from an EMBL/GenBank/DDBJ whole genome shotgun (WGS) entry which is preliminary data.</text>
</comment>
<proteinExistence type="predicted"/>
<gene>
    <name evidence="2" type="ORF">BDV95DRAFT_501828</name>
</gene>
<name>A0A7C8I130_9PLEO</name>
<reference evidence="2 3" key="1">
    <citation type="submission" date="2020-01" db="EMBL/GenBank/DDBJ databases">
        <authorList>
            <consortium name="DOE Joint Genome Institute"/>
            <person name="Haridas S."/>
            <person name="Albert R."/>
            <person name="Binder M."/>
            <person name="Bloem J."/>
            <person name="Labutti K."/>
            <person name="Salamov A."/>
            <person name="Andreopoulos B."/>
            <person name="Baker S.E."/>
            <person name="Barry K."/>
            <person name="Bills G."/>
            <person name="Bluhm B.H."/>
            <person name="Cannon C."/>
            <person name="Castanera R."/>
            <person name="Culley D.E."/>
            <person name="Daum C."/>
            <person name="Ezra D."/>
            <person name="Gonzalez J.B."/>
            <person name="Henrissat B."/>
            <person name="Kuo A."/>
            <person name="Liang C."/>
            <person name="Lipzen A."/>
            <person name="Lutzoni F."/>
            <person name="Magnuson J."/>
            <person name="Mondo S."/>
            <person name="Nolan M."/>
            <person name="Ohm R."/>
            <person name="Pangilinan J."/>
            <person name="Park H.-J.H."/>
            <person name="Ramirez L."/>
            <person name="Alfaro M."/>
            <person name="Sun H."/>
            <person name="Tritt A."/>
            <person name="Yoshinaga Y."/>
            <person name="Zwiers L.-H.L."/>
            <person name="Turgeon B.G."/>
            <person name="Goodwin S.B."/>
            <person name="Spatafora J.W."/>
            <person name="Crous P.W."/>
            <person name="Grigoriev I.V."/>
        </authorList>
    </citation>
    <scope>NUCLEOTIDE SEQUENCE [LARGE SCALE GENOMIC DNA]</scope>
    <source>
        <strain evidence="2 3">CBS 611.86</strain>
    </source>
</reference>
<dbReference type="Proteomes" id="UP000481861">
    <property type="component" value="Unassembled WGS sequence"/>
</dbReference>
<organism evidence="2 3">
    <name type="scientific">Massariosphaeria phaeospora</name>
    <dbReference type="NCBI Taxonomy" id="100035"/>
    <lineage>
        <taxon>Eukaryota</taxon>
        <taxon>Fungi</taxon>
        <taxon>Dikarya</taxon>
        <taxon>Ascomycota</taxon>
        <taxon>Pezizomycotina</taxon>
        <taxon>Dothideomycetes</taxon>
        <taxon>Pleosporomycetidae</taxon>
        <taxon>Pleosporales</taxon>
        <taxon>Pleosporales incertae sedis</taxon>
        <taxon>Massariosphaeria</taxon>
    </lineage>
</organism>
<dbReference type="AlphaFoldDB" id="A0A7C8I130"/>
<dbReference type="EMBL" id="JAADJZ010000021">
    <property type="protein sequence ID" value="KAF2867974.1"/>
    <property type="molecule type" value="Genomic_DNA"/>
</dbReference>
<feature type="region of interest" description="Disordered" evidence="1">
    <location>
        <begin position="246"/>
        <end position="283"/>
    </location>
</feature>